<dbReference type="AlphaFoldDB" id="A0A329MT18"/>
<sequence>MTKNILKIMFICTLLAASACTISDSSPNTERGGAGGAATEGNGSGQAADPFHPLGKMNPPIEVTAVRQANPWKFEDGETIEKNGWTEIYEQELGIKLKYLWISDQYAQKMNVTMVSGKLPDILPVDGTQLKQLAEADMLEDLSEALEKYGSPELKEILSKDKGVALDSATFNNKLLALPFLGSYTDTAPLLWIRTDWLAKLGLPEPQSFADVLDIAYAFVERDPDGNNMKDTFGLAVYRDLWSDLFSLDGFFNSYHAYPKSWIQDANGMPVYGSIQPEVRQALTKLNELYRSGILDEDFGIKDVYKVGEAVNNGKIGMTFSTHWLPNYLLSGKERDSKMEWKPFPLLSIDDQIAKPRANYSIRIYYAVRKGMEHPEAVVKMMNAQIHDWGEKYPVTRIGANNGIDKWTYALILNNNPTQNLDAHHHIMKALTENDETALSKDPGELRVYNSIRKYLANGDLAGWGAYNIFGPAGSQSVYAKYKEDNTFMMSEFIGSPTATMVAKGVILDRLELETFTKIIVGESPIEAFDVFVDNWKKLGGDQMTKEVAEAIRE</sequence>
<evidence type="ECO:0000313" key="9">
    <source>
        <dbReference type="Proteomes" id="UP000250369"/>
    </source>
</evidence>
<keyword evidence="4" id="KW-0564">Palmitate</keyword>
<dbReference type="InterPro" id="IPR006059">
    <property type="entry name" value="SBP"/>
</dbReference>
<feature type="region of interest" description="Disordered" evidence="6">
    <location>
        <begin position="25"/>
        <end position="50"/>
    </location>
</feature>
<dbReference type="EMBL" id="QMFB01000001">
    <property type="protein sequence ID" value="RAV23095.1"/>
    <property type="molecule type" value="Genomic_DNA"/>
</dbReference>
<dbReference type="OrthoDB" id="9787283at2"/>
<keyword evidence="3" id="KW-0472">Membrane</keyword>
<keyword evidence="1" id="KW-1003">Cell membrane</keyword>
<evidence type="ECO:0000256" key="1">
    <source>
        <dbReference type="ARBA" id="ARBA00022475"/>
    </source>
</evidence>
<organism evidence="8 9">
    <name type="scientific">Paenibacillus contaminans</name>
    <dbReference type="NCBI Taxonomy" id="450362"/>
    <lineage>
        <taxon>Bacteria</taxon>
        <taxon>Bacillati</taxon>
        <taxon>Bacillota</taxon>
        <taxon>Bacilli</taxon>
        <taxon>Bacillales</taxon>
        <taxon>Paenibacillaceae</taxon>
        <taxon>Paenibacillus</taxon>
    </lineage>
</organism>
<dbReference type="RefSeq" id="WP_113029206.1">
    <property type="nucleotide sequence ID" value="NZ_QMFB01000001.1"/>
</dbReference>
<dbReference type="Gene3D" id="3.40.190.10">
    <property type="entry name" value="Periplasmic binding protein-like II"/>
    <property type="match status" value="3"/>
</dbReference>
<dbReference type="SUPFAM" id="SSF53850">
    <property type="entry name" value="Periplasmic binding protein-like II"/>
    <property type="match status" value="1"/>
</dbReference>
<evidence type="ECO:0000256" key="5">
    <source>
        <dbReference type="ARBA" id="ARBA00023288"/>
    </source>
</evidence>
<dbReference type="InterPro" id="IPR050490">
    <property type="entry name" value="Bact_solute-bd_prot1"/>
</dbReference>
<evidence type="ECO:0000256" key="6">
    <source>
        <dbReference type="SAM" id="MobiDB-lite"/>
    </source>
</evidence>
<feature type="signal peptide" evidence="7">
    <location>
        <begin position="1"/>
        <end position="19"/>
    </location>
</feature>
<feature type="chain" id="PRO_5038624839" evidence="7">
    <location>
        <begin position="20"/>
        <end position="554"/>
    </location>
</feature>
<comment type="caution">
    <text evidence="8">The sequence shown here is derived from an EMBL/GenBank/DDBJ whole genome shotgun (WGS) entry which is preliminary data.</text>
</comment>
<name>A0A329MT18_9BACL</name>
<evidence type="ECO:0000256" key="4">
    <source>
        <dbReference type="ARBA" id="ARBA00023139"/>
    </source>
</evidence>
<evidence type="ECO:0000256" key="7">
    <source>
        <dbReference type="SAM" id="SignalP"/>
    </source>
</evidence>
<dbReference type="PANTHER" id="PTHR43649">
    <property type="entry name" value="ARABINOSE-BINDING PROTEIN-RELATED"/>
    <property type="match status" value="1"/>
</dbReference>
<evidence type="ECO:0000313" key="8">
    <source>
        <dbReference type="EMBL" id="RAV23095.1"/>
    </source>
</evidence>
<evidence type="ECO:0000256" key="2">
    <source>
        <dbReference type="ARBA" id="ARBA00022729"/>
    </source>
</evidence>
<accession>A0A329MT18</accession>
<evidence type="ECO:0000256" key="3">
    <source>
        <dbReference type="ARBA" id="ARBA00023136"/>
    </source>
</evidence>
<keyword evidence="5" id="KW-0449">Lipoprotein</keyword>
<keyword evidence="2 7" id="KW-0732">Signal</keyword>
<dbReference type="PANTHER" id="PTHR43649:SF33">
    <property type="entry name" value="POLYGALACTURONAN_RHAMNOGALACTURONAN-BINDING PROTEIN YTCQ"/>
    <property type="match status" value="1"/>
</dbReference>
<proteinExistence type="predicted"/>
<protein>
    <submittedName>
        <fullName evidence="8">ABC transporter substrate-binding protein</fullName>
    </submittedName>
</protein>
<keyword evidence="9" id="KW-1185">Reference proteome</keyword>
<reference evidence="8 9" key="1">
    <citation type="journal article" date="2009" name="Int. J. Syst. Evol. Microbiol.">
        <title>Paenibacillus contaminans sp. nov., isolated from a contaminated laboratory plate.</title>
        <authorList>
            <person name="Chou J.H."/>
            <person name="Lee J.H."/>
            <person name="Lin M.C."/>
            <person name="Chang P.S."/>
            <person name="Arun A.B."/>
            <person name="Young C.C."/>
            <person name="Chen W.M."/>
        </authorList>
    </citation>
    <scope>NUCLEOTIDE SEQUENCE [LARGE SCALE GENOMIC DNA]</scope>
    <source>
        <strain evidence="8 9">CKOBP-6</strain>
    </source>
</reference>
<dbReference type="PROSITE" id="PS51257">
    <property type="entry name" value="PROKAR_LIPOPROTEIN"/>
    <property type="match status" value="1"/>
</dbReference>
<dbReference type="Pfam" id="PF01547">
    <property type="entry name" value="SBP_bac_1"/>
    <property type="match status" value="1"/>
</dbReference>
<feature type="compositionally biased region" description="Gly residues" evidence="6">
    <location>
        <begin position="32"/>
        <end position="44"/>
    </location>
</feature>
<gene>
    <name evidence="8" type="ORF">DQG23_02560</name>
</gene>
<dbReference type="Proteomes" id="UP000250369">
    <property type="component" value="Unassembled WGS sequence"/>
</dbReference>